<name>A0A7U6BCA5_SALDZ</name>
<dbReference type="GO" id="GO:0009289">
    <property type="term" value="C:pilus"/>
    <property type="evidence" value="ECO:0007669"/>
    <property type="project" value="InterPro"/>
</dbReference>
<evidence type="ECO:0000313" key="4">
    <source>
        <dbReference type="Proteomes" id="UP000252003"/>
    </source>
</evidence>
<feature type="signal peptide" evidence="1">
    <location>
        <begin position="1"/>
        <end position="22"/>
    </location>
</feature>
<keyword evidence="1" id="KW-0732">Signal</keyword>
<feature type="domain" description="Fimbrial-type adhesion" evidence="2">
    <location>
        <begin position="40"/>
        <end position="202"/>
    </location>
</feature>
<evidence type="ECO:0000259" key="2">
    <source>
        <dbReference type="Pfam" id="PF00419"/>
    </source>
</evidence>
<evidence type="ECO:0000313" key="3">
    <source>
        <dbReference type="EMBL" id="AXC71204.1"/>
    </source>
</evidence>
<gene>
    <name evidence="3" type="ORF">DOE59_06090</name>
</gene>
<dbReference type="GO" id="GO:0043709">
    <property type="term" value="P:cell adhesion involved in single-species biofilm formation"/>
    <property type="evidence" value="ECO:0007669"/>
    <property type="project" value="TreeGrafter"/>
</dbReference>
<dbReference type="Proteomes" id="UP000252003">
    <property type="component" value="Chromosome"/>
</dbReference>
<dbReference type="PANTHER" id="PTHR33420">
    <property type="entry name" value="FIMBRIAL SUBUNIT ELFA-RELATED"/>
    <property type="match status" value="1"/>
</dbReference>
<reference evidence="3 4" key="1">
    <citation type="submission" date="2018-06" db="EMBL/GenBank/DDBJ databases">
        <title>Salmonella Enterica genomes from various sources.</title>
        <authorList>
            <person name="Nash J.H.E."/>
            <person name="Robertson J."/>
            <person name="Bessonov K."/>
        </authorList>
    </citation>
    <scope>NUCLEOTIDE SEQUENCE [LARGE SCALE GENOMIC DNA]</scope>
    <source>
        <strain evidence="3 4">SA20121591</strain>
    </source>
</reference>
<dbReference type="Gene3D" id="2.60.40.1090">
    <property type="entry name" value="Fimbrial-type adhesion domain"/>
    <property type="match status" value="1"/>
</dbReference>
<feature type="chain" id="PRO_5031009278" evidence="1">
    <location>
        <begin position="23"/>
        <end position="202"/>
    </location>
</feature>
<proteinExistence type="predicted"/>
<protein>
    <submittedName>
        <fullName evidence="3">Fimbrial protein StdA</fullName>
    </submittedName>
</protein>
<organism evidence="3 4">
    <name type="scientific">Salmonella enterica subsp. diarizonae serovar 48:i:z</name>
    <dbReference type="NCBI Taxonomy" id="1192842"/>
    <lineage>
        <taxon>Bacteria</taxon>
        <taxon>Pseudomonadati</taxon>
        <taxon>Pseudomonadota</taxon>
        <taxon>Gammaproteobacteria</taxon>
        <taxon>Enterobacterales</taxon>
        <taxon>Enterobacteriaceae</taxon>
        <taxon>Salmonella</taxon>
    </lineage>
</organism>
<dbReference type="PANTHER" id="PTHR33420:SF11">
    <property type="entry name" value="FIMBRIAL-LIKE PROTEIN"/>
    <property type="match status" value="1"/>
</dbReference>
<sequence>MRNKIILAMAAAGMMCATSAFAADTPVDHSVGPFGSGKVTFTGTITNSPCDIAPGDDNLTVNFGQISYRKLKLQNATSDAKPVTIHLQNCSFDTDTSTSNPNPVGAMSMVSVAFTGTADTGDTAYANTPGAGMATGVGVQLLDSDLHPLKPSVLSSTGTTPQQLQTGDNQINLFAQLINLGGEDSIKPGNIETALNYTLTYK</sequence>
<evidence type="ECO:0000256" key="1">
    <source>
        <dbReference type="SAM" id="SignalP"/>
    </source>
</evidence>
<dbReference type="InterPro" id="IPR050263">
    <property type="entry name" value="Bact_Fimbrial_Adh_Pro"/>
</dbReference>
<dbReference type="EMBL" id="CP029989">
    <property type="protein sequence ID" value="AXC71204.1"/>
    <property type="molecule type" value="Genomic_DNA"/>
</dbReference>
<dbReference type="InterPro" id="IPR000259">
    <property type="entry name" value="Adhesion_dom_fimbrial"/>
</dbReference>
<dbReference type="InterPro" id="IPR036937">
    <property type="entry name" value="Adhesion_dom_fimbrial_sf"/>
</dbReference>
<dbReference type="InterPro" id="IPR008966">
    <property type="entry name" value="Adhesion_dom_sf"/>
</dbReference>
<dbReference type="RefSeq" id="WP_154714356.1">
    <property type="nucleotide sequence ID" value="NZ_CP029989.1"/>
</dbReference>
<dbReference type="AlphaFoldDB" id="A0A7U6BCA5"/>
<accession>A0A7U6BCA5</accession>
<dbReference type="SUPFAM" id="SSF49401">
    <property type="entry name" value="Bacterial adhesins"/>
    <property type="match status" value="1"/>
</dbReference>
<dbReference type="Pfam" id="PF00419">
    <property type="entry name" value="Fimbrial"/>
    <property type="match status" value="1"/>
</dbReference>